<gene>
    <name evidence="4" type="ORF">KHLLAP_LOCUS1099</name>
</gene>
<dbReference type="EMBL" id="CAUWAG010000003">
    <property type="protein sequence ID" value="CAJ2500631.1"/>
    <property type="molecule type" value="Genomic_DNA"/>
</dbReference>
<evidence type="ECO:0000256" key="1">
    <source>
        <dbReference type="ARBA" id="ARBA00011891"/>
    </source>
</evidence>
<evidence type="ECO:0000313" key="4">
    <source>
        <dbReference type="EMBL" id="CAJ2500631.1"/>
    </source>
</evidence>
<reference evidence="4" key="1">
    <citation type="submission" date="2023-10" db="EMBL/GenBank/DDBJ databases">
        <authorList>
            <person name="Hackl T."/>
        </authorList>
    </citation>
    <scope>NUCLEOTIDE SEQUENCE</scope>
</reference>
<accession>A0AAI8V947</accession>
<evidence type="ECO:0000256" key="2">
    <source>
        <dbReference type="SAM" id="MobiDB-lite"/>
    </source>
</evidence>
<dbReference type="InterPro" id="IPR029130">
    <property type="entry name" value="Acid_ceramidase_N"/>
</dbReference>
<protein>
    <recommendedName>
        <fullName evidence="1">ceramidase</fullName>
        <ecNumber evidence="1">3.5.1.23</ecNumber>
    </recommendedName>
</protein>
<comment type="caution">
    <text evidence="4">The sequence shown here is derived from an EMBL/GenBank/DDBJ whole genome shotgun (WGS) entry which is preliminary data.</text>
</comment>
<dbReference type="PANTHER" id="PTHR28583:SF1">
    <property type="entry name" value="ACID CERAMIDASE"/>
    <property type="match status" value="1"/>
</dbReference>
<dbReference type="PANTHER" id="PTHR28583">
    <property type="entry name" value="ACID AMIDASE"/>
    <property type="match status" value="1"/>
</dbReference>
<dbReference type="Gene3D" id="3.60.60.10">
    <property type="entry name" value="Penicillin V Acylase, Chain A"/>
    <property type="match status" value="1"/>
</dbReference>
<feature type="region of interest" description="Disordered" evidence="2">
    <location>
        <begin position="242"/>
        <end position="262"/>
    </location>
</feature>
<feature type="compositionally biased region" description="Low complexity" evidence="2">
    <location>
        <begin position="116"/>
        <end position="127"/>
    </location>
</feature>
<organism evidence="4 5">
    <name type="scientific">Anthostomella pinea</name>
    <dbReference type="NCBI Taxonomy" id="933095"/>
    <lineage>
        <taxon>Eukaryota</taxon>
        <taxon>Fungi</taxon>
        <taxon>Dikarya</taxon>
        <taxon>Ascomycota</taxon>
        <taxon>Pezizomycotina</taxon>
        <taxon>Sordariomycetes</taxon>
        <taxon>Xylariomycetidae</taxon>
        <taxon>Xylariales</taxon>
        <taxon>Xylariaceae</taxon>
        <taxon>Anthostomella</taxon>
    </lineage>
</organism>
<dbReference type="EC" id="3.5.1.23" evidence="1"/>
<feature type="region of interest" description="Disordered" evidence="2">
    <location>
        <begin position="307"/>
        <end position="332"/>
    </location>
</feature>
<keyword evidence="5" id="KW-1185">Reference proteome</keyword>
<feature type="domain" description="Acid ceramidase N-terminal" evidence="3">
    <location>
        <begin position="9"/>
        <end position="71"/>
    </location>
</feature>
<dbReference type="GO" id="GO:0017040">
    <property type="term" value="F:N-acylsphingosine amidohydrolase activity"/>
    <property type="evidence" value="ECO:0007669"/>
    <property type="project" value="UniProtKB-EC"/>
</dbReference>
<feature type="compositionally biased region" description="Basic and acidic residues" evidence="2">
    <location>
        <begin position="313"/>
        <end position="332"/>
    </location>
</feature>
<evidence type="ECO:0000259" key="3">
    <source>
        <dbReference type="Pfam" id="PF15508"/>
    </source>
</evidence>
<dbReference type="Pfam" id="PF15508">
    <property type="entry name" value="NAAA-beta"/>
    <property type="match status" value="1"/>
</dbReference>
<dbReference type="Proteomes" id="UP001295740">
    <property type="component" value="Unassembled WGS sequence"/>
</dbReference>
<dbReference type="AlphaFoldDB" id="A0AAI8V947"/>
<evidence type="ECO:0000313" key="5">
    <source>
        <dbReference type="Proteomes" id="UP001295740"/>
    </source>
</evidence>
<sequence length="437" mass="49038">MSTPEGAAQPIPTFKIDLARPPRQRYTEVVERFGLRMRSLTSLFDDLLAMFIAASWMRSMLGTLSKLCLRRVYGDEENEEIRGIAEISGVPLYLLVALNSLLDVLLGCTSGAVPVSQSTKSKSSSSSRGDQGLAEDGQPRLMHFRTLDWGMDELRDLLVVLEFVDSSSDAPDRVIARSITYAGFVGMLTAVRKDLSISLNFRPNHDSHFSKSVRWHQLLVVLGRRKSISSIVRSTILEPLQSHTKAKESPQENPPKISEKPVSKIHAQAKTLASILSAPCYLILCDGREAAVIEKDYKTGRIRTSTDFIAQTNHDHQDEKKTSQETDEEPRADRREIITSSFEVEGWIDESVDRLECIAKRWRRHTQRAPVKNSAISANSLPVVDAEHRPSITEGTLRRWVSQYPTMNEVSHFATIMDPTAGEIRWLRRGVVEGGQE</sequence>
<name>A0AAI8V947_9PEZI</name>
<feature type="region of interest" description="Disordered" evidence="2">
    <location>
        <begin position="114"/>
        <end position="136"/>
    </location>
</feature>
<proteinExistence type="predicted"/>